<reference evidence="2" key="1">
    <citation type="journal article" date="2019" name="MBio">
        <title>Comparative genomics for the elucidation of multidrug resistance (MDR) in Candida lusitaniae.</title>
        <authorList>
            <person name="Kannan A."/>
            <person name="Asner S.A."/>
            <person name="Trachsel E."/>
            <person name="Kelly S."/>
            <person name="Parker J."/>
            <person name="Sanglard D."/>
        </authorList>
    </citation>
    <scope>NUCLEOTIDE SEQUENCE [LARGE SCALE GENOMIC DNA]</scope>
    <source>
        <strain evidence="2">P1</strain>
    </source>
</reference>
<evidence type="ECO:0000313" key="2">
    <source>
        <dbReference type="Proteomes" id="UP000326582"/>
    </source>
</evidence>
<name>A0ACD0WM85_CLALS</name>
<proteinExistence type="predicted"/>
<dbReference type="EMBL" id="CP038487">
    <property type="protein sequence ID" value="QFZ28587.1"/>
    <property type="molecule type" value="Genomic_DNA"/>
</dbReference>
<gene>
    <name evidence="1" type="ORF">EJF14_40630</name>
</gene>
<keyword evidence="2" id="KW-1185">Reference proteome</keyword>
<organism evidence="1 2">
    <name type="scientific">Clavispora lusitaniae</name>
    <name type="common">Candida lusitaniae</name>
    <dbReference type="NCBI Taxonomy" id="36911"/>
    <lineage>
        <taxon>Eukaryota</taxon>
        <taxon>Fungi</taxon>
        <taxon>Dikarya</taxon>
        <taxon>Ascomycota</taxon>
        <taxon>Saccharomycotina</taxon>
        <taxon>Pichiomycetes</taxon>
        <taxon>Metschnikowiaceae</taxon>
        <taxon>Clavispora</taxon>
    </lineage>
</organism>
<protein>
    <submittedName>
        <fullName evidence="1">Uncharacterized protein</fullName>
    </submittedName>
</protein>
<accession>A0ACD0WM85</accession>
<dbReference type="Proteomes" id="UP000326582">
    <property type="component" value="Chromosome 4"/>
</dbReference>
<sequence length="185" mass="20817">MDTTNSNVDSLRNERFHLKPYDRIRMAASIGGLIGAGSGFYEGVKLSSLRYLTENAHRLPTTVGGWYFYHKKKNYVMIISGCKDAARLGLKYSLGVSSFFALEYLIDYTRNTIDFLNTTAAGAIVAYTHGSIRHMTKVQKFNHVKKGSFLALVLGLSQDMMIFSRGGDLWYKKAFNDIKTSNFVL</sequence>
<evidence type="ECO:0000313" key="1">
    <source>
        <dbReference type="EMBL" id="QFZ28587.1"/>
    </source>
</evidence>